<dbReference type="Proteomes" id="UP000637061">
    <property type="component" value="Unassembled WGS sequence"/>
</dbReference>
<evidence type="ECO:0000256" key="1">
    <source>
        <dbReference type="SAM" id="MobiDB-lite"/>
    </source>
</evidence>
<dbReference type="EMBL" id="JAEHTE010000001">
    <property type="protein sequence ID" value="MBI6882338.1"/>
    <property type="molecule type" value="Genomic_DNA"/>
</dbReference>
<accession>A0A8I1JHW1</accession>
<name>A0A8I1JHW1_PSEPU</name>
<dbReference type="CDD" id="cd16170">
    <property type="entry name" value="MvaT_DBD"/>
    <property type="match status" value="1"/>
</dbReference>
<dbReference type="Pfam" id="PF22055">
    <property type="entry name" value="MvaT_DBD"/>
    <property type="match status" value="1"/>
</dbReference>
<proteinExistence type="predicted"/>
<gene>
    <name evidence="3" type="ORF">JEU22_00135</name>
</gene>
<dbReference type="AlphaFoldDB" id="A0A8I1JHW1"/>
<evidence type="ECO:0000313" key="4">
    <source>
        <dbReference type="Proteomes" id="UP000637061"/>
    </source>
</evidence>
<dbReference type="InterPro" id="IPR035616">
    <property type="entry name" value="MvaT_DBD"/>
</dbReference>
<protein>
    <submittedName>
        <fullName evidence="3">DNA binding protein</fullName>
    </submittedName>
</protein>
<feature type="domain" description="MvaT DNA-binding" evidence="2">
    <location>
        <begin position="88"/>
        <end position="124"/>
    </location>
</feature>
<dbReference type="NCBIfam" id="NF041859">
    <property type="entry name" value="silencer_MvaTU"/>
    <property type="match status" value="1"/>
</dbReference>
<sequence>MSRLSEIREQEELLKRKLAELDALKNSDEFKNELEFENKLRALLEKYGFSLKNIVAILDPKATLVRAGREASAGSQRGGGTRKPRNVKQYKNPHNGEVIETKGGNHKLLKEWKAQYGGDTVEAWATTLSN</sequence>
<reference evidence="3" key="1">
    <citation type="submission" date="2020-12" db="EMBL/GenBank/DDBJ databases">
        <title>Enhanced detection system for hospital associated transmission using whole genome sequencing surveillance.</title>
        <authorList>
            <person name="Harrison L.H."/>
            <person name="Van Tyne D."/>
            <person name="Marsh J.W."/>
            <person name="Griffith M.P."/>
            <person name="Snyder D.J."/>
            <person name="Cooper V.S."/>
            <person name="Mustapha M."/>
        </authorList>
    </citation>
    <scope>NUCLEOTIDE SEQUENCE</scope>
    <source>
        <strain evidence="3">PSB00042</strain>
    </source>
</reference>
<dbReference type="RefSeq" id="WP_198745964.1">
    <property type="nucleotide sequence ID" value="NZ_JAEHTE010000001.1"/>
</dbReference>
<evidence type="ECO:0000259" key="2">
    <source>
        <dbReference type="Pfam" id="PF22055"/>
    </source>
</evidence>
<organism evidence="3 4">
    <name type="scientific">Pseudomonas putida</name>
    <name type="common">Arthrobacter siderocapsulatus</name>
    <dbReference type="NCBI Taxonomy" id="303"/>
    <lineage>
        <taxon>Bacteria</taxon>
        <taxon>Pseudomonadati</taxon>
        <taxon>Pseudomonadota</taxon>
        <taxon>Gammaproteobacteria</taxon>
        <taxon>Pseudomonadales</taxon>
        <taxon>Pseudomonadaceae</taxon>
        <taxon>Pseudomonas</taxon>
    </lineage>
</organism>
<comment type="caution">
    <text evidence="3">The sequence shown here is derived from an EMBL/GenBank/DDBJ whole genome shotgun (WGS) entry which is preliminary data.</text>
</comment>
<evidence type="ECO:0000313" key="3">
    <source>
        <dbReference type="EMBL" id="MBI6882338.1"/>
    </source>
</evidence>
<feature type="region of interest" description="Disordered" evidence="1">
    <location>
        <begin position="69"/>
        <end position="101"/>
    </location>
</feature>